<comment type="function">
    <text evidence="12">F(1)F(0) ATP synthase produces ATP from ADP in the presence of a proton or sodium gradient. F-type ATPases consist of two structural domains, F(1) containing the extramembraneous catalytic core and F(0) containing the membrane proton channel, linked together by a central stalk and a peripheral stalk. During catalysis, ATP synthesis in the catalytic domain of F(1) is coupled via a rotary mechanism of the central stalk subunits to proton translocation.</text>
</comment>
<proteinExistence type="inferred from homology"/>
<organism evidence="14 15">
    <name type="scientific">Anaerofilum hominis</name>
    <dbReference type="NCBI Taxonomy" id="2763016"/>
    <lineage>
        <taxon>Bacteria</taxon>
        <taxon>Bacillati</taxon>
        <taxon>Bacillota</taxon>
        <taxon>Clostridia</taxon>
        <taxon>Eubacteriales</taxon>
        <taxon>Oscillospiraceae</taxon>
        <taxon>Anaerofilum</taxon>
    </lineage>
</organism>
<feature type="site" description="Reversibly protonated during proton transport" evidence="12">
    <location>
        <position position="61"/>
    </location>
</feature>
<dbReference type="InterPro" id="IPR002379">
    <property type="entry name" value="ATPase_proteolipid_c-like_dom"/>
</dbReference>
<keyword evidence="3 12" id="KW-0813">Transport</keyword>
<evidence type="ECO:0000256" key="1">
    <source>
        <dbReference type="ARBA" id="ARBA00004141"/>
    </source>
</evidence>
<dbReference type="GO" id="GO:0005886">
    <property type="term" value="C:plasma membrane"/>
    <property type="evidence" value="ECO:0007669"/>
    <property type="project" value="UniProtKB-SubCell"/>
</dbReference>
<evidence type="ECO:0000256" key="5">
    <source>
        <dbReference type="ARBA" id="ARBA00022692"/>
    </source>
</evidence>
<keyword evidence="8 12" id="KW-0406">Ion transport</keyword>
<dbReference type="HAMAP" id="MF_01396">
    <property type="entry name" value="ATP_synth_c_bact"/>
    <property type="match status" value="1"/>
</dbReference>
<comment type="caution">
    <text evidence="14">The sequence shown here is derived from an EMBL/GenBank/DDBJ whole genome shotgun (WGS) entry which is preliminary data.</text>
</comment>
<dbReference type="RefSeq" id="WP_186888098.1">
    <property type="nucleotide sequence ID" value="NZ_JACONZ010000003.1"/>
</dbReference>
<dbReference type="CDD" id="cd18184">
    <property type="entry name" value="ATP-synt_Fo_c_NaATPase"/>
    <property type="match status" value="1"/>
</dbReference>
<dbReference type="InterPro" id="IPR005953">
    <property type="entry name" value="ATP_synth_csu_bac/chlpt"/>
</dbReference>
<keyword evidence="11 12" id="KW-0066">ATP synthesis</keyword>
<keyword evidence="4 12" id="KW-0138">CF(0)</keyword>
<name>A0A923I8E1_9FIRM</name>
<evidence type="ECO:0000313" key="15">
    <source>
        <dbReference type="Proteomes" id="UP000659630"/>
    </source>
</evidence>
<dbReference type="InterPro" id="IPR000454">
    <property type="entry name" value="ATP_synth_F0_csu"/>
</dbReference>
<comment type="function">
    <text evidence="12">Key component of the F(0) channel; it plays a direct role in translocation across the membrane. A homomeric c-ring of between 10-14 subunits forms the central stalk rotor element with the F(1) delta and epsilon subunits.</text>
</comment>
<dbReference type="EMBL" id="JACONZ010000003">
    <property type="protein sequence ID" value="MBC5581734.1"/>
    <property type="molecule type" value="Genomic_DNA"/>
</dbReference>
<evidence type="ECO:0000256" key="9">
    <source>
        <dbReference type="ARBA" id="ARBA00023121"/>
    </source>
</evidence>
<evidence type="ECO:0000256" key="4">
    <source>
        <dbReference type="ARBA" id="ARBA00022547"/>
    </source>
</evidence>
<dbReference type="GO" id="GO:0046933">
    <property type="term" value="F:proton-transporting ATP synthase activity, rotational mechanism"/>
    <property type="evidence" value="ECO:0007669"/>
    <property type="project" value="UniProtKB-UniRule"/>
</dbReference>
<evidence type="ECO:0000256" key="7">
    <source>
        <dbReference type="ARBA" id="ARBA00022989"/>
    </source>
</evidence>
<evidence type="ECO:0000256" key="8">
    <source>
        <dbReference type="ARBA" id="ARBA00023065"/>
    </source>
</evidence>
<feature type="transmembrane region" description="Helical" evidence="12">
    <location>
        <begin position="53"/>
        <end position="82"/>
    </location>
</feature>
<dbReference type="AlphaFoldDB" id="A0A923I8E1"/>
<accession>A0A923I8E1</accession>
<feature type="domain" description="V-ATPase proteolipid subunit C-like" evidence="13">
    <location>
        <begin position="12"/>
        <end position="74"/>
    </location>
</feature>
<dbReference type="InterPro" id="IPR020537">
    <property type="entry name" value="ATP_synth_F0_csu_DDCD_BS"/>
</dbReference>
<reference evidence="14" key="1">
    <citation type="submission" date="2020-08" db="EMBL/GenBank/DDBJ databases">
        <title>Genome public.</title>
        <authorList>
            <person name="Liu C."/>
            <person name="Sun Q."/>
        </authorList>
    </citation>
    <scope>NUCLEOTIDE SEQUENCE</scope>
    <source>
        <strain evidence="14">BX8</strain>
    </source>
</reference>
<comment type="caution">
    <text evidence="12">Lacks conserved residue(s) required for the propagation of feature annotation.</text>
</comment>
<dbReference type="SUPFAM" id="SSF81333">
    <property type="entry name" value="F1F0 ATP synthase subunit C"/>
    <property type="match status" value="1"/>
</dbReference>
<evidence type="ECO:0000256" key="10">
    <source>
        <dbReference type="ARBA" id="ARBA00023136"/>
    </source>
</evidence>
<comment type="subcellular location">
    <subcellularLocation>
        <location evidence="12">Cell membrane</location>
        <topology evidence="12">Multi-pass membrane protein</topology>
    </subcellularLocation>
    <subcellularLocation>
        <location evidence="1">Membrane</location>
        <topology evidence="1">Multi-pass membrane protein</topology>
    </subcellularLocation>
</comment>
<evidence type="ECO:0000259" key="13">
    <source>
        <dbReference type="Pfam" id="PF00137"/>
    </source>
</evidence>
<gene>
    <name evidence="12 14" type="primary">atpE</name>
    <name evidence="14" type="ORF">H8S23_09460</name>
</gene>
<evidence type="ECO:0000256" key="11">
    <source>
        <dbReference type="ARBA" id="ARBA00023310"/>
    </source>
</evidence>
<dbReference type="Gene3D" id="1.20.120.610">
    <property type="entry name" value="lithium bound rotor ring of v- atpase"/>
    <property type="match status" value="1"/>
</dbReference>
<dbReference type="NCBIfam" id="TIGR01260">
    <property type="entry name" value="ATP_synt_c"/>
    <property type="match status" value="1"/>
</dbReference>
<keyword evidence="15" id="KW-1185">Reference proteome</keyword>
<dbReference type="PRINTS" id="PR00124">
    <property type="entry name" value="ATPASEC"/>
</dbReference>
<comment type="similarity">
    <text evidence="2 12">Belongs to the ATPase C chain family.</text>
</comment>
<keyword evidence="9 12" id="KW-0446">Lipid-binding</keyword>
<keyword evidence="10 12" id="KW-0472">Membrane</keyword>
<evidence type="ECO:0000256" key="3">
    <source>
        <dbReference type="ARBA" id="ARBA00022448"/>
    </source>
</evidence>
<evidence type="ECO:0000256" key="2">
    <source>
        <dbReference type="ARBA" id="ARBA00006704"/>
    </source>
</evidence>
<dbReference type="GO" id="GO:0033177">
    <property type="term" value="C:proton-transporting two-sector ATPase complex, proton-transporting domain"/>
    <property type="evidence" value="ECO:0007669"/>
    <property type="project" value="InterPro"/>
</dbReference>
<dbReference type="InterPro" id="IPR035921">
    <property type="entry name" value="F/V-ATP_Csub_sf"/>
</dbReference>
<evidence type="ECO:0000256" key="12">
    <source>
        <dbReference type="HAMAP-Rule" id="MF_01396"/>
    </source>
</evidence>
<dbReference type="GO" id="GO:0008289">
    <property type="term" value="F:lipid binding"/>
    <property type="evidence" value="ECO:0007669"/>
    <property type="project" value="UniProtKB-KW"/>
</dbReference>
<keyword evidence="5 12" id="KW-0812">Transmembrane</keyword>
<dbReference type="PROSITE" id="PS00605">
    <property type="entry name" value="ATPASE_C"/>
    <property type="match status" value="1"/>
</dbReference>
<protein>
    <recommendedName>
        <fullName evidence="12">ATP synthase subunit c</fullName>
    </recommendedName>
    <alternativeName>
        <fullName evidence="12">ATP synthase F(0) sector subunit c</fullName>
    </alternativeName>
    <alternativeName>
        <fullName evidence="12">F-type ATPase subunit c</fullName>
        <shortName evidence="12">F-ATPase subunit c</shortName>
    </alternativeName>
    <alternativeName>
        <fullName evidence="12">Lipid-binding protein</fullName>
    </alternativeName>
</protein>
<dbReference type="Pfam" id="PF00137">
    <property type="entry name" value="ATP-synt_C"/>
    <property type="match status" value="1"/>
</dbReference>
<sequence length="86" mass="8607">MEKAIILAGCAIGAGLALIAGIGPGIGEGYAVGKACEAIGRQPEAKGDVRSNMLLGCAIAETTGIYGFVTGLLLIFFAPGFFTGML</sequence>
<keyword evidence="7 12" id="KW-1133">Transmembrane helix</keyword>
<dbReference type="GO" id="GO:0045259">
    <property type="term" value="C:proton-transporting ATP synthase complex"/>
    <property type="evidence" value="ECO:0007669"/>
    <property type="project" value="UniProtKB-KW"/>
</dbReference>
<keyword evidence="12" id="KW-1003">Cell membrane</keyword>
<evidence type="ECO:0000256" key="6">
    <source>
        <dbReference type="ARBA" id="ARBA00022781"/>
    </source>
</evidence>
<keyword evidence="6 12" id="KW-0375">Hydrogen ion transport</keyword>
<evidence type="ECO:0000313" key="14">
    <source>
        <dbReference type="EMBL" id="MBC5581734.1"/>
    </source>
</evidence>
<dbReference type="Proteomes" id="UP000659630">
    <property type="component" value="Unassembled WGS sequence"/>
</dbReference>